<keyword evidence="3" id="KW-1185">Reference proteome</keyword>
<dbReference type="EMBL" id="BPLR01002662">
    <property type="protein sequence ID" value="GIX76378.1"/>
    <property type="molecule type" value="Genomic_DNA"/>
</dbReference>
<feature type="region of interest" description="Disordered" evidence="1">
    <location>
        <begin position="1"/>
        <end position="28"/>
    </location>
</feature>
<name>A0AAV4MVG6_CAEEX</name>
<sequence>MRTAQFPRRTGQGRQGPEEGHYRHPNLPTEASNEYIYGQRRLGCCGIPIAAEESDINLVDTAWLLTSRDDICALEAFSSLVSTVQKDLDDSQTMPPLVPFCLARLRANLAHLIATPIPGNSFRVDLAFVGPLKILRHLYLL</sequence>
<dbReference type="AlphaFoldDB" id="A0AAV4MVG6"/>
<accession>A0AAV4MVG6</accession>
<comment type="caution">
    <text evidence="2">The sequence shown here is derived from an EMBL/GenBank/DDBJ whole genome shotgun (WGS) entry which is preliminary data.</text>
</comment>
<reference evidence="2 3" key="1">
    <citation type="submission" date="2021-06" db="EMBL/GenBank/DDBJ databases">
        <title>Caerostris extrusa draft genome.</title>
        <authorList>
            <person name="Kono N."/>
            <person name="Arakawa K."/>
        </authorList>
    </citation>
    <scope>NUCLEOTIDE SEQUENCE [LARGE SCALE GENOMIC DNA]</scope>
</reference>
<evidence type="ECO:0000313" key="3">
    <source>
        <dbReference type="Proteomes" id="UP001054945"/>
    </source>
</evidence>
<dbReference type="Proteomes" id="UP001054945">
    <property type="component" value="Unassembled WGS sequence"/>
</dbReference>
<organism evidence="2 3">
    <name type="scientific">Caerostris extrusa</name>
    <name type="common">Bark spider</name>
    <name type="synonym">Caerostris bankana</name>
    <dbReference type="NCBI Taxonomy" id="172846"/>
    <lineage>
        <taxon>Eukaryota</taxon>
        <taxon>Metazoa</taxon>
        <taxon>Ecdysozoa</taxon>
        <taxon>Arthropoda</taxon>
        <taxon>Chelicerata</taxon>
        <taxon>Arachnida</taxon>
        <taxon>Araneae</taxon>
        <taxon>Araneomorphae</taxon>
        <taxon>Entelegynae</taxon>
        <taxon>Araneoidea</taxon>
        <taxon>Araneidae</taxon>
        <taxon>Caerostris</taxon>
    </lineage>
</organism>
<evidence type="ECO:0000313" key="2">
    <source>
        <dbReference type="EMBL" id="GIX76378.1"/>
    </source>
</evidence>
<protein>
    <submittedName>
        <fullName evidence="2">Uncharacterized protein</fullName>
    </submittedName>
</protein>
<evidence type="ECO:0000256" key="1">
    <source>
        <dbReference type="SAM" id="MobiDB-lite"/>
    </source>
</evidence>
<proteinExistence type="predicted"/>
<gene>
    <name evidence="2" type="ORF">CEXT_111041</name>
</gene>